<dbReference type="InterPro" id="IPR037445">
    <property type="entry name" value="MAGE"/>
</dbReference>
<evidence type="ECO:0000313" key="4">
    <source>
        <dbReference type="Proteomes" id="UP000015241"/>
    </source>
</evidence>
<dbReference type="InterPro" id="IPR041899">
    <property type="entry name" value="MAGE_WH2"/>
</dbReference>
<dbReference type="PROSITE" id="PS50838">
    <property type="entry name" value="MAGE"/>
    <property type="match status" value="1"/>
</dbReference>
<dbReference type="GO" id="GO:0005634">
    <property type="term" value="C:nucleus"/>
    <property type="evidence" value="ECO:0007669"/>
    <property type="project" value="TreeGrafter"/>
</dbReference>
<keyword evidence="4" id="KW-1185">Reference proteome</keyword>
<feature type="region of interest" description="Disordered" evidence="1">
    <location>
        <begin position="85"/>
        <end position="112"/>
    </location>
</feature>
<dbReference type="eggNOG" id="ENOG502S6JM">
    <property type="taxonomic scope" value="Eukaryota"/>
</dbReference>
<dbReference type="SMART" id="SM01373">
    <property type="entry name" value="MAGE"/>
    <property type="match status" value="1"/>
</dbReference>
<proteinExistence type="predicted"/>
<dbReference type="HOGENOM" id="CLU_027982_0_1_1"/>
<feature type="region of interest" description="Disordered" evidence="1">
    <location>
        <begin position="242"/>
        <end position="280"/>
    </location>
</feature>
<evidence type="ECO:0000313" key="3">
    <source>
        <dbReference type="EMBL" id="EPS97942.1"/>
    </source>
</evidence>
<accession>S8DZG2</accession>
<dbReference type="EMBL" id="KE504171">
    <property type="protein sequence ID" value="EPS97942.1"/>
    <property type="molecule type" value="Genomic_DNA"/>
</dbReference>
<feature type="compositionally biased region" description="Basic and acidic residues" evidence="1">
    <location>
        <begin position="247"/>
        <end position="258"/>
    </location>
</feature>
<dbReference type="InParanoid" id="S8DZG2"/>
<dbReference type="InterPro" id="IPR041898">
    <property type="entry name" value="MAGE_WH1"/>
</dbReference>
<gene>
    <name evidence="3" type="ORF">FOMPIDRAFT_1166030</name>
</gene>
<dbReference type="Gene3D" id="1.10.10.1200">
    <property type="entry name" value="MAGE homology domain, winged helix WH1 motif"/>
    <property type="match status" value="1"/>
</dbReference>
<evidence type="ECO:0000256" key="1">
    <source>
        <dbReference type="SAM" id="MobiDB-lite"/>
    </source>
</evidence>
<reference evidence="3 4" key="1">
    <citation type="journal article" date="2012" name="Science">
        <title>The Paleozoic origin of enzymatic lignin decomposition reconstructed from 31 fungal genomes.</title>
        <authorList>
            <person name="Floudas D."/>
            <person name="Binder M."/>
            <person name="Riley R."/>
            <person name="Barry K."/>
            <person name="Blanchette R.A."/>
            <person name="Henrissat B."/>
            <person name="Martinez A.T."/>
            <person name="Otillar R."/>
            <person name="Spatafora J.W."/>
            <person name="Yadav J.S."/>
            <person name="Aerts A."/>
            <person name="Benoit I."/>
            <person name="Boyd A."/>
            <person name="Carlson A."/>
            <person name="Copeland A."/>
            <person name="Coutinho P.M."/>
            <person name="de Vries R.P."/>
            <person name="Ferreira P."/>
            <person name="Findley K."/>
            <person name="Foster B."/>
            <person name="Gaskell J."/>
            <person name="Glotzer D."/>
            <person name="Gorecki P."/>
            <person name="Heitman J."/>
            <person name="Hesse C."/>
            <person name="Hori C."/>
            <person name="Igarashi K."/>
            <person name="Jurgens J.A."/>
            <person name="Kallen N."/>
            <person name="Kersten P."/>
            <person name="Kohler A."/>
            <person name="Kuees U."/>
            <person name="Kumar T.K.A."/>
            <person name="Kuo A."/>
            <person name="LaButti K."/>
            <person name="Larrondo L.F."/>
            <person name="Lindquist E."/>
            <person name="Ling A."/>
            <person name="Lombard V."/>
            <person name="Lucas S."/>
            <person name="Lundell T."/>
            <person name="Martin R."/>
            <person name="McLaughlin D.J."/>
            <person name="Morgenstern I."/>
            <person name="Morin E."/>
            <person name="Murat C."/>
            <person name="Nagy L.G."/>
            <person name="Nolan M."/>
            <person name="Ohm R.A."/>
            <person name="Patyshakuliyeva A."/>
            <person name="Rokas A."/>
            <person name="Ruiz-Duenas F.J."/>
            <person name="Sabat G."/>
            <person name="Salamov A."/>
            <person name="Samejima M."/>
            <person name="Schmutz J."/>
            <person name="Slot J.C."/>
            <person name="St John F."/>
            <person name="Stenlid J."/>
            <person name="Sun H."/>
            <person name="Sun S."/>
            <person name="Syed K."/>
            <person name="Tsang A."/>
            <person name="Wiebenga A."/>
            <person name="Young D."/>
            <person name="Pisabarro A."/>
            <person name="Eastwood D.C."/>
            <person name="Martin F."/>
            <person name="Cullen D."/>
            <person name="Grigoriev I.V."/>
            <person name="Hibbett D.S."/>
        </authorList>
    </citation>
    <scope>NUCLEOTIDE SEQUENCE</scope>
    <source>
        <strain evidence="4">FP-58527</strain>
    </source>
</reference>
<dbReference type="OrthoDB" id="205198at2759"/>
<feature type="domain" description="MAGE" evidence="2">
    <location>
        <begin position="17"/>
        <end position="77"/>
    </location>
</feature>
<dbReference type="STRING" id="743788.S8DZG2"/>
<dbReference type="Gene3D" id="1.10.10.1210">
    <property type="entry name" value="MAGE homology domain, winged helix WH2 motif"/>
    <property type="match status" value="1"/>
</dbReference>
<dbReference type="GO" id="GO:0006281">
    <property type="term" value="P:DNA repair"/>
    <property type="evidence" value="ECO:0007669"/>
    <property type="project" value="TreeGrafter"/>
</dbReference>
<dbReference type="InterPro" id="IPR002190">
    <property type="entry name" value="MHD_dom"/>
</dbReference>
<dbReference type="Pfam" id="PF01454">
    <property type="entry name" value="MAGE"/>
    <property type="match status" value="1"/>
</dbReference>
<dbReference type="PANTHER" id="PTHR11736">
    <property type="entry name" value="MELANOMA-ASSOCIATED ANTIGEN MAGE ANTIGEN"/>
    <property type="match status" value="1"/>
</dbReference>
<dbReference type="PANTHER" id="PTHR11736:SF14">
    <property type="entry name" value="NSE3 HOMOLOG, SMC5-SMC6 COMPLEX COMPONENT"/>
    <property type="match status" value="1"/>
</dbReference>
<dbReference type="Proteomes" id="UP000015241">
    <property type="component" value="Unassembled WGS sequence"/>
</dbReference>
<name>S8DZG2_FOMSC</name>
<protein>
    <recommendedName>
        <fullName evidence="2">MAGE domain-containing protein</fullName>
    </recommendedName>
</protein>
<dbReference type="AlphaFoldDB" id="S8DZG2"/>
<organism evidence="3 4">
    <name type="scientific">Fomitopsis schrenkii</name>
    <name type="common">Brown rot fungus</name>
    <dbReference type="NCBI Taxonomy" id="2126942"/>
    <lineage>
        <taxon>Eukaryota</taxon>
        <taxon>Fungi</taxon>
        <taxon>Dikarya</taxon>
        <taxon>Basidiomycota</taxon>
        <taxon>Agaricomycotina</taxon>
        <taxon>Agaricomycetes</taxon>
        <taxon>Polyporales</taxon>
        <taxon>Fomitopsis</taxon>
    </lineage>
</organism>
<evidence type="ECO:0000259" key="2">
    <source>
        <dbReference type="PROSITE" id="PS50838"/>
    </source>
</evidence>
<sequence length="359" mass="38618">MDVDGEGEGDAHLQKELDRKAGDLARLALFAESRRVALKRDEISKKVLGSSSRQFNMVFIRAQEILRRTFGVEMVELQSRAALAQGADDAEPAQADTKKGKKPAGAGKRAGGGGTKAYILRSLLDPALIALANAPDRELRRLETAHAEPAHADFAELYDGDDEDDSAALSTGAILAWDRSDEVASIGVLYLVLAFILVEGRVIRDHELRQILKRLGLGPSAQVPHSARTTAPHSTDQLLSTLQRQGFLDRTRTGDPGKGKRGRGGASQAQNGNGAGAEEQWEWRWGPRAYAEVGERAVGAFVAEFMVDIEMKLKGGAAGESDEDAEEAGRGGDEWRKRVDKVFAGVERAAAGAALQDVK</sequence>